<dbReference type="RefSeq" id="WP_310074892.1">
    <property type="nucleotide sequence ID" value="NZ_JAVDVX010000007.1"/>
</dbReference>
<evidence type="ECO:0000313" key="4">
    <source>
        <dbReference type="EMBL" id="MDR7091506.1"/>
    </source>
</evidence>
<dbReference type="InterPro" id="IPR014464">
    <property type="entry name" value="CvfB_fam"/>
</dbReference>
<evidence type="ECO:0000256" key="1">
    <source>
        <dbReference type="PIRNR" id="PIRNR012524"/>
    </source>
</evidence>
<dbReference type="EMBL" id="JAVDVX010000007">
    <property type="protein sequence ID" value="MDR7091506.1"/>
    <property type="molecule type" value="Genomic_DNA"/>
</dbReference>
<accession>A0ABU1V238</accession>
<dbReference type="PIRSF" id="PIRSF012524">
    <property type="entry name" value="YitL_S1"/>
    <property type="match status" value="1"/>
</dbReference>
<dbReference type="InterPro" id="IPR036388">
    <property type="entry name" value="WH-like_DNA-bd_sf"/>
</dbReference>
<feature type="domain" description="Conserved virulence factor B first S1" evidence="2">
    <location>
        <begin position="4"/>
        <end position="63"/>
    </location>
</feature>
<dbReference type="Gene3D" id="1.10.10.10">
    <property type="entry name" value="Winged helix-like DNA-binding domain superfamily/Winged helix DNA-binding domain"/>
    <property type="match status" value="1"/>
</dbReference>
<gene>
    <name evidence="4" type="ORF">J2X05_003541</name>
</gene>
<dbReference type="InterPro" id="IPR040764">
    <property type="entry name" value="CvfB_WH"/>
</dbReference>
<sequence length="276" mass="31185">MLQIGRQNRLTIVKHTDFGIFLDGGKFGNILLPKRYVTEDMKIGGILDVFIYLDSDDCIIATTLTPKAMVGECAFLEVKEVNNVGAFLDWGLPKDLLVPYGEQHKPMEAGRSYVVCIYQDEYTGRITASSRLSRHLEERASGLSVKQAVDLIICGRSDMGYKAVINHTHLGLIFRDEAFRTLLYGEKVKGYIKSIRPDRKIDLSLQAQARDSKEDLAEKILADLQRQGGTSYLTDKSEPELIYKVFNVSKGNYKNALSLLYKQRKILIEKDKITLV</sequence>
<feature type="domain" description="Conserved virulence factor B-like winged helix" evidence="3">
    <location>
        <begin position="218"/>
        <end position="275"/>
    </location>
</feature>
<evidence type="ECO:0000259" key="2">
    <source>
        <dbReference type="Pfam" id="PF13509"/>
    </source>
</evidence>
<evidence type="ECO:0000259" key="3">
    <source>
        <dbReference type="Pfam" id="PF17783"/>
    </source>
</evidence>
<dbReference type="InterPro" id="IPR039566">
    <property type="entry name" value="CvfB_S1_st"/>
</dbReference>
<keyword evidence="5" id="KW-1185">Reference proteome</keyword>
<proteinExistence type="inferred from homology"/>
<comment type="similarity">
    <text evidence="1">Belongs to the CvfB family.</text>
</comment>
<dbReference type="PANTHER" id="PTHR37296:SF1">
    <property type="entry name" value="CONSERVED VIRULENCE FACTOR B"/>
    <property type="match status" value="1"/>
</dbReference>
<dbReference type="Proteomes" id="UP001253595">
    <property type="component" value="Unassembled WGS sequence"/>
</dbReference>
<dbReference type="Pfam" id="PF17783">
    <property type="entry name" value="WHD_CvfB"/>
    <property type="match status" value="1"/>
</dbReference>
<reference evidence="4 5" key="1">
    <citation type="submission" date="2023-07" db="EMBL/GenBank/DDBJ databases">
        <title>Sorghum-associated microbial communities from plants grown in Nebraska, USA.</title>
        <authorList>
            <person name="Schachtman D."/>
        </authorList>
    </citation>
    <scope>NUCLEOTIDE SEQUENCE [LARGE SCALE GENOMIC DNA]</scope>
    <source>
        <strain evidence="4 5">BE190</strain>
    </source>
</reference>
<organism evidence="4 5">
    <name type="scientific">Cellvibrio fibrivorans</name>
    <dbReference type="NCBI Taxonomy" id="126350"/>
    <lineage>
        <taxon>Bacteria</taxon>
        <taxon>Pseudomonadati</taxon>
        <taxon>Pseudomonadota</taxon>
        <taxon>Gammaproteobacteria</taxon>
        <taxon>Cellvibrionales</taxon>
        <taxon>Cellvibrionaceae</taxon>
        <taxon>Cellvibrio</taxon>
    </lineage>
</organism>
<dbReference type="Gene3D" id="2.40.50.140">
    <property type="entry name" value="Nucleic acid-binding proteins"/>
    <property type="match status" value="2"/>
</dbReference>
<dbReference type="Pfam" id="PF13509">
    <property type="entry name" value="S1_2"/>
    <property type="match status" value="1"/>
</dbReference>
<dbReference type="PANTHER" id="PTHR37296">
    <property type="entry name" value="CONSERVED VIRULENCE FACTOR B"/>
    <property type="match status" value="1"/>
</dbReference>
<name>A0ABU1V238_9GAMM</name>
<comment type="caution">
    <text evidence="4">The sequence shown here is derived from an EMBL/GenBank/DDBJ whole genome shotgun (WGS) entry which is preliminary data.</text>
</comment>
<protein>
    <submittedName>
        <fullName evidence="4">RNA-binding protein (Virulence factor B family)</fullName>
    </submittedName>
</protein>
<dbReference type="InterPro" id="IPR012340">
    <property type="entry name" value="NA-bd_OB-fold"/>
</dbReference>
<evidence type="ECO:0000313" key="5">
    <source>
        <dbReference type="Proteomes" id="UP001253595"/>
    </source>
</evidence>